<keyword evidence="2" id="KW-1185">Reference proteome</keyword>
<gene>
    <name evidence="1" type="ORF">CUN61_20090</name>
</gene>
<organism evidence="1 2">
    <name type="scientific">Pseudomonas arsenicoxydans</name>
    <dbReference type="NCBI Taxonomy" id="702115"/>
    <lineage>
        <taxon>Bacteria</taxon>
        <taxon>Pseudomonadati</taxon>
        <taxon>Pseudomonadota</taxon>
        <taxon>Gammaproteobacteria</taxon>
        <taxon>Pseudomonadales</taxon>
        <taxon>Pseudomonadaceae</taxon>
        <taxon>Pseudomonas</taxon>
    </lineage>
</organism>
<proteinExistence type="predicted"/>
<name>A0A4P6G3U5_9PSED</name>
<evidence type="ECO:0000313" key="1">
    <source>
        <dbReference type="EMBL" id="QAY86135.1"/>
    </source>
</evidence>
<dbReference type="RefSeq" id="WP_208668223.1">
    <property type="nucleotide sequence ID" value="NZ_CP024767.1"/>
</dbReference>
<sequence length="85" mass="9207">MTQPLSAVYQYIVRELAPTEHALDEAPVSIVCEPVMAPGNPTTHGRITMHLEAGTTLEEARAIAKTLQTKVKGLFHLKASADEPI</sequence>
<accession>A0A4P6G3U5</accession>
<dbReference type="AlphaFoldDB" id="A0A4P6G3U5"/>
<protein>
    <submittedName>
        <fullName evidence="1">Uncharacterized protein</fullName>
    </submittedName>
</protein>
<reference evidence="1 2" key="1">
    <citation type="submission" date="2017-11" db="EMBL/GenBank/DDBJ databases">
        <title>Genome sequence of Pseudomonas arsenicoxydans ACM1.</title>
        <authorList>
            <person name="Nascimento F.X."/>
        </authorList>
    </citation>
    <scope>NUCLEOTIDE SEQUENCE [LARGE SCALE GENOMIC DNA]</scope>
    <source>
        <strain evidence="1 2">ACM1</strain>
    </source>
</reference>
<dbReference type="Proteomes" id="UP000291121">
    <property type="component" value="Chromosome"/>
</dbReference>
<dbReference type="EMBL" id="CP024767">
    <property type="protein sequence ID" value="QAY86135.1"/>
    <property type="molecule type" value="Genomic_DNA"/>
</dbReference>
<evidence type="ECO:0000313" key="2">
    <source>
        <dbReference type="Proteomes" id="UP000291121"/>
    </source>
</evidence>